<proteinExistence type="predicted"/>
<feature type="signal peptide" evidence="2">
    <location>
        <begin position="1"/>
        <end position="26"/>
    </location>
</feature>
<dbReference type="AlphaFoldDB" id="A0A9P1FMS2"/>
<reference evidence="4 5" key="2">
    <citation type="submission" date="2024-05" db="EMBL/GenBank/DDBJ databases">
        <authorList>
            <person name="Chen Y."/>
            <person name="Shah S."/>
            <person name="Dougan E. K."/>
            <person name="Thang M."/>
            <person name="Chan C."/>
        </authorList>
    </citation>
    <scope>NUCLEOTIDE SEQUENCE [LARGE SCALE GENOMIC DNA]</scope>
</reference>
<keyword evidence="2" id="KW-0732">Signal</keyword>
<evidence type="ECO:0000313" key="5">
    <source>
        <dbReference type="Proteomes" id="UP001152797"/>
    </source>
</evidence>
<protein>
    <submittedName>
        <fullName evidence="3">Uncharacterized protein</fullName>
    </submittedName>
</protein>
<dbReference type="EMBL" id="CAMXCT010000535">
    <property type="protein sequence ID" value="CAI3980090.1"/>
    <property type="molecule type" value="Genomic_DNA"/>
</dbReference>
<feature type="chain" id="PRO_5043272242" evidence="2">
    <location>
        <begin position="27"/>
        <end position="301"/>
    </location>
</feature>
<organism evidence="3">
    <name type="scientific">Cladocopium goreaui</name>
    <dbReference type="NCBI Taxonomy" id="2562237"/>
    <lineage>
        <taxon>Eukaryota</taxon>
        <taxon>Sar</taxon>
        <taxon>Alveolata</taxon>
        <taxon>Dinophyceae</taxon>
        <taxon>Suessiales</taxon>
        <taxon>Symbiodiniaceae</taxon>
        <taxon>Cladocopium</taxon>
    </lineage>
</organism>
<sequence>MSDSAGRGGNIGLFTASLLLCGVALNKVPSFVGPCARQPRLRLVRHAGDDEVAALLAQAKALREEAERDEAAMKAVRSAQEATEAAAAVEAAAAAADAAALKEAAERAQRAAAAASDGDVVAKARAELAAAKANLEMAKQEASGARKQPAATAPKTEGSNPSGRLEDVKMNYSGKVMTQAEWEDLSEKFKDMNLIEQFQTNSKVGPQGRRKLKALREGQTGRAFILPGERVRLLKEDNAFRAAFKRFPGQSLNGYTAEKWAKRGQECIIEKTFNDKTITCVFADGIRLDFPWEIVDGYVDD</sequence>
<name>A0A9P1FMS2_9DINO</name>
<comment type="caution">
    <text evidence="3">The sequence shown here is derived from an EMBL/GenBank/DDBJ whole genome shotgun (WGS) entry which is preliminary data.</text>
</comment>
<accession>A0A9P1FMS2</accession>
<dbReference type="Proteomes" id="UP001152797">
    <property type="component" value="Unassembled WGS sequence"/>
</dbReference>
<evidence type="ECO:0000313" key="4">
    <source>
        <dbReference type="EMBL" id="CAL4767402.1"/>
    </source>
</evidence>
<dbReference type="OrthoDB" id="421307at2759"/>
<dbReference type="EMBL" id="CAMXCT030000535">
    <property type="protein sequence ID" value="CAL4767402.1"/>
    <property type="molecule type" value="Genomic_DNA"/>
</dbReference>
<evidence type="ECO:0000256" key="1">
    <source>
        <dbReference type="SAM" id="MobiDB-lite"/>
    </source>
</evidence>
<gene>
    <name evidence="3" type="ORF">C1SCF055_LOCUS7998</name>
</gene>
<evidence type="ECO:0000256" key="2">
    <source>
        <dbReference type="SAM" id="SignalP"/>
    </source>
</evidence>
<dbReference type="EMBL" id="CAMXCT020000535">
    <property type="protein sequence ID" value="CAL1133465.1"/>
    <property type="molecule type" value="Genomic_DNA"/>
</dbReference>
<evidence type="ECO:0000313" key="3">
    <source>
        <dbReference type="EMBL" id="CAI3980090.1"/>
    </source>
</evidence>
<keyword evidence="5" id="KW-1185">Reference proteome</keyword>
<reference evidence="3" key="1">
    <citation type="submission" date="2022-10" db="EMBL/GenBank/DDBJ databases">
        <authorList>
            <person name="Chen Y."/>
            <person name="Dougan E. K."/>
            <person name="Chan C."/>
            <person name="Rhodes N."/>
            <person name="Thang M."/>
        </authorList>
    </citation>
    <scope>NUCLEOTIDE SEQUENCE</scope>
</reference>
<feature type="region of interest" description="Disordered" evidence="1">
    <location>
        <begin position="139"/>
        <end position="167"/>
    </location>
</feature>